<evidence type="ECO:0000313" key="7">
    <source>
        <dbReference type="Proteomes" id="UP000053029"/>
    </source>
</evidence>
<proteinExistence type="predicted"/>
<dbReference type="HOGENOM" id="CLU_721663_0_0_1"/>
<dbReference type="InterPro" id="IPR009071">
    <property type="entry name" value="HMG_box_dom"/>
</dbReference>
<dbReference type="STRING" id="1442368.A0A0D2H0B1"/>
<dbReference type="AlphaFoldDB" id="A0A0D2H0B1"/>
<feature type="domain" description="HMG box" evidence="5">
    <location>
        <begin position="275"/>
        <end position="341"/>
    </location>
</feature>
<evidence type="ECO:0000256" key="4">
    <source>
        <dbReference type="SAM" id="MobiDB-lite"/>
    </source>
</evidence>
<comment type="subcellular location">
    <subcellularLocation>
        <location evidence="1">Nucleus</location>
    </subcellularLocation>
</comment>
<feature type="compositionally biased region" description="Acidic residues" evidence="4">
    <location>
        <begin position="126"/>
        <end position="141"/>
    </location>
</feature>
<dbReference type="SUPFAM" id="SSF47095">
    <property type="entry name" value="HMG-box"/>
    <property type="match status" value="1"/>
</dbReference>
<evidence type="ECO:0000256" key="1">
    <source>
        <dbReference type="ARBA" id="ARBA00004123"/>
    </source>
</evidence>
<protein>
    <submittedName>
        <fullName evidence="6">Unplaced genomic scaffold supercont1.5, whole genome shotgun sequence</fullName>
    </submittedName>
</protein>
<name>A0A0D2H0B1_9EURO</name>
<feature type="region of interest" description="Disordered" evidence="4">
    <location>
        <begin position="1"/>
        <end position="20"/>
    </location>
</feature>
<feature type="compositionally biased region" description="Polar residues" evidence="4">
    <location>
        <begin position="180"/>
        <end position="189"/>
    </location>
</feature>
<dbReference type="GO" id="GO:0003677">
    <property type="term" value="F:DNA binding"/>
    <property type="evidence" value="ECO:0007669"/>
    <property type="project" value="UniProtKB-UniRule"/>
</dbReference>
<dbReference type="InterPro" id="IPR056513">
    <property type="entry name" value="INO80F"/>
</dbReference>
<keyword evidence="7" id="KW-1185">Reference proteome</keyword>
<gene>
    <name evidence="6" type="ORF">Z517_07917</name>
</gene>
<organism evidence="6 7">
    <name type="scientific">Fonsecaea pedrosoi CBS 271.37</name>
    <dbReference type="NCBI Taxonomy" id="1442368"/>
    <lineage>
        <taxon>Eukaryota</taxon>
        <taxon>Fungi</taxon>
        <taxon>Dikarya</taxon>
        <taxon>Ascomycota</taxon>
        <taxon>Pezizomycotina</taxon>
        <taxon>Eurotiomycetes</taxon>
        <taxon>Chaetothyriomycetidae</taxon>
        <taxon>Chaetothyriales</taxon>
        <taxon>Herpotrichiellaceae</taxon>
        <taxon>Fonsecaea</taxon>
    </lineage>
</organism>
<dbReference type="OrthoDB" id="10070927at2759"/>
<dbReference type="GeneID" id="25307407"/>
<dbReference type="InterPro" id="IPR036910">
    <property type="entry name" value="HMG_box_dom_sf"/>
</dbReference>
<dbReference type="Proteomes" id="UP000053029">
    <property type="component" value="Unassembled WGS sequence"/>
</dbReference>
<feature type="compositionally biased region" description="Polar residues" evidence="4">
    <location>
        <begin position="198"/>
        <end position="232"/>
    </location>
</feature>
<accession>A0A0D2H0B1</accession>
<dbReference type="EMBL" id="KN846973">
    <property type="protein sequence ID" value="KIW78084.1"/>
    <property type="molecule type" value="Genomic_DNA"/>
</dbReference>
<dbReference type="Pfam" id="PF24245">
    <property type="entry name" value="INO80F"/>
    <property type="match status" value="1"/>
</dbReference>
<keyword evidence="3" id="KW-0238">DNA-binding</keyword>
<evidence type="ECO:0000256" key="2">
    <source>
        <dbReference type="ARBA" id="ARBA00023242"/>
    </source>
</evidence>
<dbReference type="SMART" id="SM00398">
    <property type="entry name" value="HMG"/>
    <property type="match status" value="1"/>
</dbReference>
<reference evidence="6 7" key="1">
    <citation type="submission" date="2015-01" db="EMBL/GenBank/DDBJ databases">
        <title>The Genome Sequence of Fonsecaea pedrosoi CBS 271.37.</title>
        <authorList>
            <consortium name="The Broad Institute Genomics Platform"/>
            <person name="Cuomo C."/>
            <person name="de Hoog S."/>
            <person name="Gorbushina A."/>
            <person name="Stielow B."/>
            <person name="Teixiera M."/>
            <person name="Abouelleil A."/>
            <person name="Chapman S.B."/>
            <person name="Priest M."/>
            <person name="Young S.K."/>
            <person name="Wortman J."/>
            <person name="Nusbaum C."/>
            <person name="Birren B."/>
        </authorList>
    </citation>
    <scope>NUCLEOTIDE SEQUENCE [LARGE SCALE GENOMIC DNA]</scope>
    <source>
        <strain evidence="6 7">CBS 271.37</strain>
    </source>
</reference>
<dbReference type="RefSeq" id="XP_013281892.1">
    <property type="nucleotide sequence ID" value="XM_013426438.1"/>
</dbReference>
<dbReference type="Gene3D" id="1.10.30.10">
    <property type="entry name" value="High mobility group box domain"/>
    <property type="match status" value="1"/>
</dbReference>
<feature type="DNA-binding region" description="HMG box" evidence="3">
    <location>
        <begin position="275"/>
        <end position="341"/>
    </location>
</feature>
<feature type="region of interest" description="Disordered" evidence="4">
    <location>
        <begin position="180"/>
        <end position="278"/>
    </location>
</feature>
<feature type="region of interest" description="Disordered" evidence="4">
    <location>
        <begin position="109"/>
        <end position="157"/>
    </location>
</feature>
<evidence type="ECO:0000256" key="3">
    <source>
        <dbReference type="PROSITE-ProRule" id="PRU00267"/>
    </source>
</evidence>
<dbReference type="VEuPathDB" id="FungiDB:Z517_07917"/>
<keyword evidence="2 3" id="KW-0539">Nucleus</keyword>
<evidence type="ECO:0000313" key="6">
    <source>
        <dbReference type="EMBL" id="KIW78084.1"/>
    </source>
</evidence>
<evidence type="ECO:0000259" key="5">
    <source>
        <dbReference type="PROSITE" id="PS50118"/>
    </source>
</evidence>
<dbReference type="PROSITE" id="PS50118">
    <property type="entry name" value="HMG_BOX_2"/>
    <property type="match status" value="1"/>
</dbReference>
<sequence>MDTKDTPFPPAGDLPLHRNAPLAPTQELAYRKKCIELKRRLAEIESNNDATRKRIIQETEHVQKMRLLRAILLNHLQDIMTAPAKKLTPEQLDKIGVLANGSGSLAELAGSSVAPELQRRRPDGEGLLDDSSEASDEDEPEPVERPERRRRTNNTYREAIMNTTTPGEAAPNMYQQTTLPNLAPASSFSPVPPHDPATLTSSFRINSSTPQAPANPGSQQQFPDASYPQSSPIPGDQHLPVPYESPSQQRPPSIPAAPEVGANGVARSSGAPVRPERPEAPYVQFTMHMRPQLEADDYPPEQIPARIQAEWDGLSADNRKLWDDRYEDQMKEYTVAMDAWKRASRREPSGSGFSSNS</sequence>
<dbReference type="GO" id="GO:0005634">
    <property type="term" value="C:nucleus"/>
    <property type="evidence" value="ECO:0007669"/>
    <property type="project" value="UniProtKB-SubCell"/>
</dbReference>